<evidence type="ECO:0000313" key="3">
    <source>
        <dbReference type="Proteomes" id="UP000562352"/>
    </source>
</evidence>
<dbReference type="RefSeq" id="WP_338047548.1">
    <property type="nucleotide sequence ID" value="NZ_BAAAWZ010000001.1"/>
</dbReference>
<accession>A0A841CYG2</accession>
<proteinExistence type="predicted"/>
<organism evidence="2 3">
    <name type="scientific">Planomonospora venezuelensis</name>
    <dbReference type="NCBI Taxonomy" id="1999"/>
    <lineage>
        <taxon>Bacteria</taxon>
        <taxon>Bacillati</taxon>
        <taxon>Actinomycetota</taxon>
        <taxon>Actinomycetes</taxon>
        <taxon>Streptosporangiales</taxon>
        <taxon>Streptosporangiaceae</taxon>
        <taxon>Planomonospora</taxon>
    </lineage>
</organism>
<comment type="caution">
    <text evidence="2">The sequence shown here is derived from an EMBL/GenBank/DDBJ whole genome shotgun (WGS) entry which is preliminary data.</text>
</comment>
<dbReference type="InterPro" id="IPR004919">
    <property type="entry name" value="GmrSD_N"/>
</dbReference>
<dbReference type="Proteomes" id="UP000562352">
    <property type="component" value="Unassembled WGS sequence"/>
</dbReference>
<evidence type="ECO:0000313" key="2">
    <source>
        <dbReference type="EMBL" id="MBB5961027.1"/>
    </source>
</evidence>
<dbReference type="EMBL" id="JACHJJ010000001">
    <property type="protein sequence ID" value="MBB5961027.1"/>
    <property type="molecule type" value="Genomic_DNA"/>
</dbReference>
<feature type="domain" description="GmrSD restriction endonucleases N-terminal" evidence="1">
    <location>
        <begin position="9"/>
        <end position="201"/>
    </location>
</feature>
<dbReference type="PANTHER" id="PTHR37292">
    <property type="entry name" value="VNG6097C"/>
    <property type="match status" value="1"/>
</dbReference>
<sequence length="524" mass="57936">MAWALAGRIRIPTFQRSYSWGREDVLNLFESIIQGYPVGTLIVSQRSADAATLHIGPLTVAAEARPDAFWVIDGQQRVTSLVGALAAPPETNDPRFEIFFDLRSNAFASPDPASPERRGPVPEHWFPMSAALSNTAMLEWQRNRPWLTDTELARCDTVVTAVRDFPIAMYVLEGDDFAFSRQAEVFQRINSSAIPLRHDEIGWAHRAVHTQAAMSDLGVLASTVRSAGFGVVPEELVLLSVFAAQGIRPDLDLLLKPRRKDEWRAALHSTERALGDVVRFLRHEAGIPHFQLLPYSDALPALTRFTILFGFPGGRAAELLRRWIWRGSVLGTSPNPIDVHTILRDDPVASADRLLRLLPPSETWAPDLSAVRLHQPQTKVNLLGMLSRRPRVLAQRGEADHLLGTVVDIQGVMEDDKGPLVTIVPGSEELHGTMANHLVHPHDVPSEDIRRRLTAGDLDPDVLESHLIDEQGLKLLAAGRRHEFIAHRAELVQAAIAEHVQENALFGFPDGPDPTSLITPGSDL</sequence>
<name>A0A841CYG2_PLAVE</name>
<protein>
    <recommendedName>
        <fullName evidence="1">GmrSD restriction endonucleases N-terminal domain-containing protein</fullName>
    </recommendedName>
</protein>
<reference evidence="2 3" key="1">
    <citation type="submission" date="2020-08" db="EMBL/GenBank/DDBJ databases">
        <title>Genomic Encyclopedia of Type Strains, Phase III (KMG-III): the genomes of soil and plant-associated and newly described type strains.</title>
        <authorList>
            <person name="Whitman W."/>
        </authorList>
    </citation>
    <scope>NUCLEOTIDE SEQUENCE [LARGE SCALE GENOMIC DNA]</scope>
    <source>
        <strain evidence="2 3">CECT 3303</strain>
    </source>
</reference>
<gene>
    <name evidence="2" type="ORF">FHS22_000265</name>
</gene>
<dbReference type="AlphaFoldDB" id="A0A841CYG2"/>
<dbReference type="Pfam" id="PF03235">
    <property type="entry name" value="GmrSD_N"/>
    <property type="match status" value="1"/>
</dbReference>
<dbReference type="PANTHER" id="PTHR37292:SF2">
    <property type="entry name" value="DUF262 DOMAIN-CONTAINING PROTEIN"/>
    <property type="match status" value="1"/>
</dbReference>
<keyword evidence="3" id="KW-1185">Reference proteome</keyword>
<evidence type="ECO:0000259" key="1">
    <source>
        <dbReference type="Pfam" id="PF03235"/>
    </source>
</evidence>